<dbReference type="InterPro" id="IPR010730">
    <property type="entry name" value="HET"/>
</dbReference>
<evidence type="ECO:0000259" key="1">
    <source>
        <dbReference type="Pfam" id="PF06985"/>
    </source>
</evidence>
<proteinExistence type="predicted"/>
<evidence type="ECO:0000313" key="3">
    <source>
        <dbReference type="Proteomes" id="UP000799302"/>
    </source>
</evidence>
<sequence length="480" mass="54763">MPSRILEIGEGEQHDQAVYLRSREDLTPQPYMTLSHCWGGTTPMRLTKESEEALKAGISVNSLPKTFRDAIYVVGEFGASHIWIDSLCILQDNLQDWEDEAGVMCDVYSNAICNIAATGARDGSIGLFFERDTVVECPFYTTPELELQIGWDGRVLSSPQGTLMVYPRDQWERDVEHAPLNRRAWVMQERFLSTRVLHFSDSQVFWECPKNTASEVFPDEIPITGRPIWYFDSHQLKRVFFQAGREDGWADRVYFWWQVFVRGYSRCGLSKDDDKLVAIHGIGKVISRAIGDELVGGLWQKRLIQELCWRRHLGYEEKETYTSLYPSHWRAPSWSWASTNVAMHPSNMRHHERCANLRRNATVEAIDVVANGSGQLERAVLRIRGKLINGSKWDNVKLDCPSLDPESTDGIFCLVMISCSCNVLPLREDETEPSWFCEGLALRVIDGDRYERIGVVEVSPRPGIISPENEAEGQQIITIV</sequence>
<name>A0A6A6UCE3_9PEZI</name>
<protein>
    <submittedName>
        <fullName evidence="2">HET-domain-containing protein</fullName>
    </submittedName>
</protein>
<evidence type="ECO:0000313" key="2">
    <source>
        <dbReference type="EMBL" id="KAF2669949.1"/>
    </source>
</evidence>
<dbReference type="AlphaFoldDB" id="A0A6A6UCE3"/>
<keyword evidence="3" id="KW-1185">Reference proteome</keyword>
<feature type="domain" description="Heterokaryon incompatibility" evidence="1">
    <location>
        <begin position="31"/>
        <end position="189"/>
    </location>
</feature>
<dbReference type="Pfam" id="PF06985">
    <property type="entry name" value="HET"/>
    <property type="match status" value="1"/>
</dbReference>
<gene>
    <name evidence="2" type="ORF">BT63DRAFT_225793</name>
</gene>
<dbReference type="EMBL" id="MU004234">
    <property type="protein sequence ID" value="KAF2669949.1"/>
    <property type="molecule type" value="Genomic_DNA"/>
</dbReference>
<reference evidence="2" key="1">
    <citation type="journal article" date="2020" name="Stud. Mycol.">
        <title>101 Dothideomycetes genomes: a test case for predicting lifestyles and emergence of pathogens.</title>
        <authorList>
            <person name="Haridas S."/>
            <person name="Albert R."/>
            <person name="Binder M."/>
            <person name="Bloem J."/>
            <person name="Labutti K."/>
            <person name="Salamov A."/>
            <person name="Andreopoulos B."/>
            <person name="Baker S."/>
            <person name="Barry K."/>
            <person name="Bills G."/>
            <person name="Bluhm B."/>
            <person name="Cannon C."/>
            <person name="Castanera R."/>
            <person name="Culley D."/>
            <person name="Daum C."/>
            <person name="Ezra D."/>
            <person name="Gonzalez J."/>
            <person name="Henrissat B."/>
            <person name="Kuo A."/>
            <person name="Liang C."/>
            <person name="Lipzen A."/>
            <person name="Lutzoni F."/>
            <person name="Magnuson J."/>
            <person name="Mondo S."/>
            <person name="Nolan M."/>
            <person name="Ohm R."/>
            <person name="Pangilinan J."/>
            <person name="Park H.-J."/>
            <person name="Ramirez L."/>
            <person name="Alfaro M."/>
            <person name="Sun H."/>
            <person name="Tritt A."/>
            <person name="Yoshinaga Y."/>
            <person name="Zwiers L.-H."/>
            <person name="Turgeon B."/>
            <person name="Goodwin S."/>
            <person name="Spatafora J."/>
            <person name="Crous P."/>
            <person name="Grigoriev I."/>
        </authorList>
    </citation>
    <scope>NUCLEOTIDE SEQUENCE</scope>
    <source>
        <strain evidence="2">CBS 115976</strain>
    </source>
</reference>
<dbReference type="Proteomes" id="UP000799302">
    <property type="component" value="Unassembled WGS sequence"/>
</dbReference>
<dbReference type="OrthoDB" id="5362512at2759"/>
<dbReference type="PANTHER" id="PTHR33112">
    <property type="entry name" value="DOMAIN PROTEIN, PUTATIVE-RELATED"/>
    <property type="match status" value="1"/>
</dbReference>
<accession>A0A6A6UCE3</accession>
<organism evidence="2 3">
    <name type="scientific">Microthyrium microscopicum</name>
    <dbReference type="NCBI Taxonomy" id="703497"/>
    <lineage>
        <taxon>Eukaryota</taxon>
        <taxon>Fungi</taxon>
        <taxon>Dikarya</taxon>
        <taxon>Ascomycota</taxon>
        <taxon>Pezizomycotina</taxon>
        <taxon>Dothideomycetes</taxon>
        <taxon>Dothideomycetes incertae sedis</taxon>
        <taxon>Microthyriales</taxon>
        <taxon>Microthyriaceae</taxon>
        <taxon>Microthyrium</taxon>
    </lineage>
</organism>
<dbReference type="PANTHER" id="PTHR33112:SF10">
    <property type="entry name" value="TOL"/>
    <property type="match status" value="1"/>
</dbReference>